<accession>A0ABR7CYG9</accession>
<dbReference type="PROSITE" id="PS50930">
    <property type="entry name" value="HTH_LYTTR"/>
    <property type="match status" value="1"/>
</dbReference>
<keyword evidence="2" id="KW-0238">DNA-binding</keyword>
<feature type="domain" description="HTH LytTR-type" evidence="1">
    <location>
        <begin position="16"/>
        <end position="81"/>
    </location>
</feature>
<evidence type="ECO:0000313" key="2">
    <source>
        <dbReference type="EMBL" id="MBC5620733.1"/>
    </source>
</evidence>
<dbReference type="EMBL" id="JACOOH010000002">
    <property type="protein sequence ID" value="MBC5620733.1"/>
    <property type="molecule type" value="Genomic_DNA"/>
</dbReference>
<gene>
    <name evidence="2" type="ORF">H8S64_06440</name>
</gene>
<organism evidence="2 3">
    <name type="scientific">Butyricimonas hominis</name>
    <dbReference type="NCBI Taxonomy" id="2763032"/>
    <lineage>
        <taxon>Bacteria</taxon>
        <taxon>Pseudomonadati</taxon>
        <taxon>Bacteroidota</taxon>
        <taxon>Bacteroidia</taxon>
        <taxon>Bacteroidales</taxon>
        <taxon>Odoribacteraceae</taxon>
        <taxon>Butyricimonas</taxon>
    </lineage>
</organism>
<proteinExistence type="predicted"/>
<dbReference type="RefSeq" id="WP_099292496.1">
    <property type="nucleotide sequence ID" value="NZ_JACOOH010000002.1"/>
</dbReference>
<dbReference type="Proteomes" id="UP000646484">
    <property type="component" value="Unassembled WGS sequence"/>
</dbReference>
<name>A0ABR7CYG9_9BACT</name>
<dbReference type="Gene3D" id="2.40.50.1020">
    <property type="entry name" value="LytTr DNA-binding domain"/>
    <property type="match status" value="1"/>
</dbReference>
<keyword evidence="3" id="KW-1185">Reference proteome</keyword>
<dbReference type="PANTHER" id="PTHR37299">
    <property type="entry name" value="TRANSCRIPTIONAL REGULATOR-RELATED"/>
    <property type="match status" value="1"/>
</dbReference>
<dbReference type="InterPro" id="IPR007492">
    <property type="entry name" value="LytTR_DNA-bd_dom"/>
</dbReference>
<protein>
    <submittedName>
        <fullName evidence="2">LytTR family transcriptional regulator DNA-binding domain-containing protein</fullName>
    </submittedName>
</protein>
<reference evidence="2 3" key="1">
    <citation type="submission" date="2020-08" db="EMBL/GenBank/DDBJ databases">
        <title>Genome public.</title>
        <authorList>
            <person name="Liu C."/>
            <person name="Sun Q."/>
        </authorList>
    </citation>
    <scope>NUCLEOTIDE SEQUENCE [LARGE SCALE GENOMIC DNA]</scope>
    <source>
        <strain evidence="2 3">NSJ-56</strain>
    </source>
</reference>
<sequence length="130" mass="15695">MKELNDQSQRLVGDRFFIRKGERTVRYFYSEILYVEASGCYSRIYFRDRSTLFVTNPLVATELLLPRNMFRRVHRSYIVNLWEIEGFVNNTIYIDDILIPMSSRYREEVFGCFVFWNFRSEKKGEEDKSA</sequence>
<evidence type="ECO:0000313" key="3">
    <source>
        <dbReference type="Proteomes" id="UP000646484"/>
    </source>
</evidence>
<dbReference type="PANTHER" id="PTHR37299:SF1">
    <property type="entry name" value="STAGE 0 SPORULATION PROTEIN A HOMOLOG"/>
    <property type="match status" value="1"/>
</dbReference>
<dbReference type="Pfam" id="PF04397">
    <property type="entry name" value="LytTR"/>
    <property type="match status" value="1"/>
</dbReference>
<dbReference type="InterPro" id="IPR046947">
    <property type="entry name" value="LytR-like"/>
</dbReference>
<dbReference type="SMART" id="SM00850">
    <property type="entry name" value="LytTR"/>
    <property type="match status" value="1"/>
</dbReference>
<dbReference type="GO" id="GO:0003677">
    <property type="term" value="F:DNA binding"/>
    <property type="evidence" value="ECO:0007669"/>
    <property type="project" value="UniProtKB-KW"/>
</dbReference>
<evidence type="ECO:0000259" key="1">
    <source>
        <dbReference type="PROSITE" id="PS50930"/>
    </source>
</evidence>
<comment type="caution">
    <text evidence="2">The sequence shown here is derived from an EMBL/GenBank/DDBJ whole genome shotgun (WGS) entry which is preliminary data.</text>
</comment>